<reference evidence="2" key="1">
    <citation type="submission" date="2021-01" db="EMBL/GenBank/DDBJ databases">
        <authorList>
            <person name="Corre E."/>
            <person name="Pelletier E."/>
            <person name="Niang G."/>
            <person name="Scheremetjew M."/>
            <person name="Finn R."/>
            <person name="Kale V."/>
            <person name="Holt S."/>
            <person name="Cochrane G."/>
            <person name="Meng A."/>
            <person name="Brown T."/>
            <person name="Cohen L."/>
        </authorList>
    </citation>
    <scope>NUCLEOTIDE SEQUENCE</scope>
    <source>
        <strain evidence="2">CCMP147</strain>
    </source>
</reference>
<dbReference type="EMBL" id="HBED01011407">
    <property type="protein sequence ID" value="CAD8301946.1"/>
    <property type="molecule type" value="Transcribed_RNA"/>
</dbReference>
<accession>A0A7R9VPR5</accession>
<organism evidence="2">
    <name type="scientific">Pseudictyota dubia</name>
    <dbReference type="NCBI Taxonomy" id="2749911"/>
    <lineage>
        <taxon>Eukaryota</taxon>
        <taxon>Sar</taxon>
        <taxon>Stramenopiles</taxon>
        <taxon>Ochrophyta</taxon>
        <taxon>Bacillariophyta</taxon>
        <taxon>Mediophyceae</taxon>
        <taxon>Biddulphiophycidae</taxon>
        <taxon>Eupodiscales</taxon>
        <taxon>Odontellaceae</taxon>
        <taxon>Pseudictyota</taxon>
    </lineage>
</organism>
<gene>
    <name evidence="2" type="ORF">TDUB1175_LOCUS5681</name>
</gene>
<evidence type="ECO:0000313" key="2">
    <source>
        <dbReference type="EMBL" id="CAD8301946.1"/>
    </source>
</evidence>
<protein>
    <submittedName>
        <fullName evidence="2">Uncharacterized protein</fullName>
    </submittedName>
</protein>
<evidence type="ECO:0000256" key="1">
    <source>
        <dbReference type="SAM" id="MobiDB-lite"/>
    </source>
</evidence>
<proteinExistence type="predicted"/>
<name>A0A7R9VPR5_9STRA</name>
<feature type="region of interest" description="Disordered" evidence="1">
    <location>
        <begin position="1"/>
        <end position="78"/>
    </location>
</feature>
<dbReference type="AlphaFoldDB" id="A0A7R9VPR5"/>
<sequence length="288" mass="28630">MRPALSGKKQASHACAMQAREERDLHGGIPATLRGGGGLTVPSAIPASGTSGSGLGEASGNITTESRGSDGHAEASVGNVGDRGGALLPSGGRVPASGGGGLSLLGLLLSLDLLGVTVEEQIDGDIPVLSAGDGATKAEHLTGKEPEHEADGVLVLVVARDGDVNVTERGVRVAESDDGDVDVGSLLHRLVVLAGVADDEDTGLTELLGDLVSERARGVAARDSLGTSVVAVLEDGAGGVGARADGDDISGVLDGNKNAGSKLDLLAISIPQPSCRPSCLPPARRTSR</sequence>